<evidence type="ECO:0000313" key="3">
    <source>
        <dbReference type="EMBL" id="AKH98203.1"/>
    </source>
</evidence>
<feature type="domain" description="UspA" evidence="2">
    <location>
        <begin position="1"/>
        <end position="138"/>
    </location>
</feature>
<accession>A0A0F7PFZ5</accession>
<reference evidence="3 6" key="1">
    <citation type="journal article" date="2015" name="ISME J.">
        <title>Elemental sulfur and acetate can support life of a novel strictly anaerobic haloarchaeon.</title>
        <authorList>
            <person name="Sorokin D.Y."/>
            <person name="Kublanov I.V."/>
            <person name="Gavrilov S.N."/>
            <person name="Rojo D."/>
            <person name="Roman P."/>
            <person name="Golyshin P.N."/>
            <person name="Slepak V.Z."/>
            <person name="Smedile F."/>
            <person name="Ferrer M."/>
            <person name="Messina E."/>
            <person name="La Cono V."/>
            <person name="Yakimov M.M."/>
        </authorList>
    </citation>
    <scope>NUCLEOTIDE SEQUENCE [LARGE SCALE GENOMIC DNA]</scope>
    <source>
        <strain evidence="3 6">HSR2</strain>
    </source>
</reference>
<proteinExistence type="inferred from homology"/>
<dbReference type="InterPro" id="IPR006015">
    <property type="entry name" value="Universal_stress_UspA"/>
</dbReference>
<dbReference type="GeneID" id="26011049"/>
<dbReference type="EMBL" id="CP008874">
    <property type="protein sequence ID" value="AKH98203.1"/>
    <property type="molecule type" value="Genomic_DNA"/>
</dbReference>
<evidence type="ECO:0000313" key="4">
    <source>
        <dbReference type="EMBL" id="ALG82597.1"/>
    </source>
</evidence>
<reference evidence="4 5" key="3">
    <citation type="journal article" date="2016" name="Stand. Genomic Sci.">
        <title>Complete genome sequence of 'Halanaeroarchaeum sulfurireducens' M27-SA2, a sulfur-reducing and acetate-oxidizing haloarchaeon from the deep-sea hypersaline anoxic lake Medee.</title>
        <authorList>
            <person name="Messina E."/>
            <person name="Sorokin D.Y."/>
            <person name="Kublanov I.V."/>
            <person name="Toshchakov S."/>
            <person name="Lopatina A."/>
            <person name="Arcadi E."/>
            <person name="Smedile F."/>
            <person name="La Spada G."/>
            <person name="La Cono V."/>
            <person name="Yakimov M.M."/>
        </authorList>
    </citation>
    <scope>NUCLEOTIDE SEQUENCE [LARGE SCALE GENOMIC DNA]</scope>
    <source>
        <strain evidence="4 5">M27-SA2</strain>
    </source>
</reference>
<keyword evidence="6" id="KW-1185">Reference proteome</keyword>
<evidence type="ECO:0000256" key="1">
    <source>
        <dbReference type="ARBA" id="ARBA00008791"/>
    </source>
</evidence>
<gene>
    <name evidence="3" type="primary">uspA18</name>
    <name evidence="4" type="ORF">HLASA_1715</name>
    <name evidence="3" type="ORF">HLASF_1728</name>
</gene>
<dbReference type="PIRSF" id="PIRSF006276">
    <property type="entry name" value="UspA"/>
    <property type="match status" value="1"/>
</dbReference>
<dbReference type="Gene3D" id="3.40.50.620">
    <property type="entry name" value="HUPs"/>
    <property type="match status" value="1"/>
</dbReference>
<dbReference type="KEGG" id="hsf:HLASA_1715"/>
<dbReference type="PATRIC" id="fig|1604004.4.peg.1807"/>
<evidence type="ECO:0000313" key="5">
    <source>
        <dbReference type="Proteomes" id="UP000060390"/>
    </source>
</evidence>
<dbReference type="STRING" id="1604004.HLASA_1715"/>
<dbReference type="PANTHER" id="PTHR46268:SF6">
    <property type="entry name" value="UNIVERSAL STRESS PROTEIN UP12"/>
    <property type="match status" value="1"/>
</dbReference>
<dbReference type="EMBL" id="CP011564">
    <property type="protein sequence ID" value="ALG82597.1"/>
    <property type="molecule type" value="Genomic_DNA"/>
</dbReference>
<dbReference type="CDD" id="cd00293">
    <property type="entry name" value="USP-like"/>
    <property type="match status" value="1"/>
</dbReference>
<dbReference type="Proteomes" id="UP000069906">
    <property type="component" value="Chromosome"/>
</dbReference>
<dbReference type="PRINTS" id="PR01438">
    <property type="entry name" value="UNVRSLSTRESS"/>
</dbReference>
<dbReference type="RefSeq" id="WP_050048880.1">
    <property type="nucleotide sequence ID" value="NZ_CP008874.1"/>
</dbReference>
<evidence type="ECO:0000313" key="6">
    <source>
        <dbReference type="Proteomes" id="UP000069906"/>
    </source>
</evidence>
<dbReference type="InterPro" id="IPR014729">
    <property type="entry name" value="Rossmann-like_a/b/a_fold"/>
</dbReference>
<dbReference type="PANTHER" id="PTHR46268">
    <property type="entry name" value="STRESS RESPONSE PROTEIN NHAX"/>
    <property type="match status" value="1"/>
</dbReference>
<evidence type="ECO:0000259" key="2">
    <source>
        <dbReference type="Pfam" id="PF00582"/>
    </source>
</evidence>
<dbReference type="Pfam" id="PF00582">
    <property type="entry name" value="Usp"/>
    <property type="match status" value="1"/>
</dbReference>
<sequence length="142" mass="15530">MYDDILVPTDGGDDVDRVVDHALDIAKRRDARIHALYVVDTRSFITLDEGTVDDVVGELTEKGEAATDAVTQRATDAGLQTVSEVRRGNPAEVILDYLFETDVDLVVMGHHDEHDQRAMLGSVAKRIVSKSSVPVLTVQVTD</sequence>
<dbReference type="HOGENOM" id="CLU_049301_11_0_2"/>
<reference evidence="5" key="2">
    <citation type="submission" date="2015-05" db="EMBL/GenBank/DDBJ databases">
        <title>Complete genome sequence of Halanaeroarchaeum sulfurireducens type strain M27-SA2, a sulfate-reducer haloarchaeon from marine anoxic lake Medee.</title>
        <authorList>
            <person name="Messina E."/>
            <person name="Kublanov I.V."/>
            <person name="Toshchakov S."/>
            <person name="Arcadi E."/>
            <person name="La Spada G."/>
            <person name="La Cono V."/>
            <person name="Yakimov M.M."/>
        </authorList>
    </citation>
    <scope>NUCLEOTIDE SEQUENCE [LARGE SCALE GENOMIC DNA]</scope>
    <source>
        <strain evidence="5">M27-SA2</strain>
    </source>
</reference>
<dbReference type="OrthoDB" id="105697at2157"/>
<dbReference type="Proteomes" id="UP000060390">
    <property type="component" value="Chromosome"/>
</dbReference>
<name>A0A0F7PFZ5_9EURY</name>
<comment type="similarity">
    <text evidence="1">Belongs to the universal stress protein A family.</text>
</comment>
<organism evidence="3 6">
    <name type="scientific">Halanaeroarchaeum sulfurireducens</name>
    <dbReference type="NCBI Taxonomy" id="1604004"/>
    <lineage>
        <taxon>Archaea</taxon>
        <taxon>Methanobacteriati</taxon>
        <taxon>Methanobacteriota</taxon>
        <taxon>Stenosarchaea group</taxon>
        <taxon>Halobacteria</taxon>
        <taxon>Halobacteriales</taxon>
        <taxon>Halobacteriaceae</taxon>
        <taxon>Halanaeroarchaeum</taxon>
    </lineage>
</organism>
<dbReference type="AlphaFoldDB" id="A0A0F7PFZ5"/>
<protein>
    <submittedName>
        <fullName evidence="3">UspA domain-containing protein</fullName>
    </submittedName>
</protein>
<dbReference type="InterPro" id="IPR006016">
    <property type="entry name" value="UspA"/>
</dbReference>
<dbReference type="KEGG" id="hsu:HLASF_1728"/>
<dbReference type="SUPFAM" id="SSF52402">
    <property type="entry name" value="Adenine nucleotide alpha hydrolases-like"/>
    <property type="match status" value="1"/>
</dbReference>